<evidence type="ECO:0000256" key="4">
    <source>
        <dbReference type="ARBA" id="ARBA00022989"/>
    </source>
</evidence>
<protein>
    <submittedName>
        <fullName evidence="7">Uncharacterized protein</fullName>
    </submittedName>
</protein>
<dbReference type="GO" id="GO:0005778">
    <property type="term" value="C:peroxisomal membrane"/>
    <property type="evidence" value="ECO:0007669"/>
    <property type="project" value="TreeGrafter"/>
</dbReference>
<dbReference type="AlphaFoldDB" id="A0A914BH12"/>
<accession>A0A914BH12</accession>
<evidence type="ECO:0000313" key="7">
    <source>
        <dbReference type="EnsemblMetazoa" id="XP_038074722.1"/>
    </source>
</evidence>
<dbReference type="PANTHER" id="PTHR11266">
    <property type="entry name" value="PEROXISOMAL MEMBRANE PROTEIN 2, PXMP2 MPV17"/>
    <property type="match status" value="1"/>
</dbReference>
<evidence type="ECO:0000256" key="5">
    <source>
        <dbReference type="ARBA" id="ARBA00023136"/>
    </source>
</evidence>
<dbReference type="InterPro" id="IPR007248">
    <property type="entry name" value="Mpv17_PMP22"/>
</dbReference>
<organism evidence="7 8">
    <name type="scientific">Patiria miniata</name>
    <name type="common">Bat star</name>
    <name type="synonym">Asterina miniata</name>
    <dbReference type="NCBI Taxonomy" id="46514"/>
    <lineage>
        <taxon>Eukaryota</taxon>
        <taxon>Metazoa</taxon>
        <taxon>Echinodermata</taxon>
        <taxon>Eleutherozoa</taxon>
        <taxon>Asterozoa</taxon>
        <taxon>Asteroidea</taxon>
        <taxon>Valvatacea</taxon>
        <taxon>Valvatida</taxon>
        <taxon>Asterinidae</taxon>
        <taxon>Patiria</taxon>
    </lineage>
</organism>
<dbReference type="EnsemblMetazoa" id="XM_038218794.1">
    <property type="protein sequence ID" value="XP_038074722.1"/>
    <property type="gene ID" value="LOC119742651"/>
</dbReference>
<keyword evidence="5 6" id="KW-0472">Membrane</keyword>
<keyword evidence="8" id="KW-1185">Reference proteome</keyword>
<evidence type="ECO:0000256" key="6">
    <source>
        <dbReference type="RuleBase" id="RU363053"/>
    </source>
</evidence>
<feature type="transmembrane region" description="Helical" evidence="6">
    <location>
        <begin position="42"/>
        <end position="67"/>
    </location>
</feature>
<comment type="similarity">
    <text evidence="2 6">Belongs to the peroxisomal membrane protein PXMP2/4 family.</text>
</comment>
<evidence type="ECO:0000256" key="1">
    <source>
        <dbReference type="ARBA" id="ARBA00004141"/>
    </source>
</evidence>
<dbReference type="Proteomes" id="UP000887568">
    <property type="component" value="Unplaced"/>
</dbReference>
<evidence type="ECO:0000256" key="3">
    <source>
        <dbReference type="ARBA" id="ARBA00022692"/>
    </source>
</evidence>
<reference evidence="7" key="1">
    <citation type="submission" date="2022-11" db="UniProtKB">
        <authorList>
            <consortium name="EnsemblMetazoa"/>
        </authorList>
    </citation>
    <scope>IDENTIFICATION</scope>
</reference>
<evidence type="ECO:0000256" key="2">
    <source>
        <dbReference type="ARBA" id="ARBA00006824"/>
    </source>
</evidence>
<feature type="transmembrane region" description="Helical" evidence="6">
    <location>
        <begin position="87"/>
        <end position="108"/>
    </location>
</feature>
<proteinExistence type="inferred from homology"/>
<comment type="subcellular location">
    <subcellularLocation>
        <location evidence="1">Membrane</location>
        <topology evidence="1">Multi-pass membrane protein</topology>
    </subcellularLocation>
</comment>
<dbReference type="GeneID" id="119742651"/>
<evidence type="ECO:0000313" key="8">
    <source>
        <dbReference type="Proteomes" id="UP000887568"/>
    </source>
</evidence>
<dbReference type="RefSeq" id="XP_038074722.1">
    <property type="nucleotide sequence ID" value="XM_038218794.1"/>
</dbReference>
<keyword evidence="3 6" id="KW-0812">Transmembrane</keyword>
<name>A0A914BH12_PATMI</name>
<dbReference type="OrthoDB" id="860at2759"/>
<sequence length="148" mass="16752">MVNLLDFFASGAIHSSVKAGNIVVQKLSEGSKVPIAWKGWRYIGLGLGAFAAIGISYVCVGPITHYLYRWLHWVEAHLPGKDKVSQILKVIVDRLFSGLPFLLGYLYCIRRFEGKSHQTAVDDLEQAIWQALKKIWMVWTMVQYGKIN</sequence>
<keyword evidence="4 6" id="KW-1133">Transmembrane helix</keyword>
<dbReference type="PANTHER" id="PTHR11266:SF80">
    <property type="entry name" value="PEROXISOMAL MEMBRANE PROTEIN 2"/>
    <property type="match status" value="1"/>
</dbReference>